<sequence length="109" mass="11393">MPRSEGGDISEMLRGSDTSVPAPTPRPLRSRPTLNTERCPPRSTSCSADKPDSHDPGLSCGEVVRQESVEVEMVQEGGEDEDAADEAYGVAEEGGGQAGHDGGEVQTPV</sequence>
<reference evidence="2 3" key="1">
    <citation type="submission" date="2023-08" db="EMBL/GenBank/DDBJ databases">
        <title>Black Yeasts Isolated from many extreme environments.</title>
        <authorList>
            <person name="Coleine C."/>
            <person name="Stajich J.E."/>
            <person name="Selbmann L."/>
        </authorList>
    </citation>
    <scope>NUCLEOTIDE SEQUENCE [LARGE SCALE GENOMIC DNA]</scope>
    <source>
        <strain evidence="2 3">CCFEE 536</strain>
    </source>
</reference>
<evidence type="ECO:0000313" key="2">
    <source>
        <dbReference type="EMBL" id="KAK5120608.1"/>
    </source>
</evidence>
<comment type="caution">
    <text evidence="2">The sequence shown here is derived from an EMBL/GenBank/DDBJ whole genome shotgun (WGS) entry which is preliminary data.</text>
</comment>
<name>A0ABR0KTN5_9PEZI</name>
<keyword evidence="3" id="KW-1185">Reference proteome</keyword>
<evidence type="ECO:0000313" key="3">
    <source>
        <dbReference type="Proteomes" id="UP001357485"/>
    </source>
</evidence>
<accession>A0ABR0KTN5</accession>
<feature type="region of interest" description="Disordered" evidence="1">
    <location>
        <begin position="1"/>
        <end position="87"/>
    </location>
</feature>
<protein>
    <submittedName>
        <fullName evidence="2">Uncharacterized protein</fullName>
    </submittedName>
</protein>
<gene>
    <name evidence="2" type="ORF">LTR16_004541</name>
</gene>
<dbReference type="Proteomes" id="UP001357485">
    <property type="component" value="Unassembled WGS sequence"/>
</dbReference>
<proteinExistence type="predicted"/>
<evidence type="ECO:0000256" key="1">
    <source>
        <dbReference type="SAM" id="MobiDB-lite"/>
    </source>
</evidence>
<dbReference type="EMBL" id="JAVRRA010025231">
    <property type="protein sequence ID" value="KAK5120608.1"/>
    <property type="molecule type" value="Genomic_DNA"/>
</dbReference>
<organism evidence="2 3">
    <name type="scientific">Cryomyces antarcticus</name>
    <dbReference type="NCBI Taxonomy" id="329879"/>
    <lineage>
        <taxon>Eukaryota</taxon>
        <taxon>Fungi</taxon>
        <taxon>Dikarya</taxon>
        <taxon>Ascomycota</taxon>
        <taxon>Pezizomycotina</taxon>
        <taxon>Dothideomycetes</taxon>
        <taxon>Dothideomycetes incertae sedis</taxon>
        <taxon>Cryomyces</taxon>
    </lineage>
</organism>